<dbReference type="GO" id="GO:0006998">
    <property type="term" value="P:nuclear envelope organization"/>
    <property type="evidence" value="ECO:0007669"/>
    <property type="project" value="TreeGrafter"/>
</dbReference>
<keyword evidence="2" id="KW-0472">Membrane</keyword>
<accession>A0A167C3Y7</accession>
<dbReference type="EMBL" id="CP014500">
    <property type="protein sequence ID" value="ANB11189.1"/>
    <property type="molecule type" value="Genomic_DNA"/>
</dbReference>
<sequence length="494" mass="53774">MNNIGISDLDESAETRPTQPSGGSEDERVYEEQSSIEIGEITSPRFTGTEQFGDDVIEGYNNNSSLPALDNQESYLNLNSNSNRDIDTQRASHITSHNQGRNVASTDSAGIYRSPTNLTSDDTPVDQDISSPIQSSGPVSESTYTTANYIKSAIESNNSTPSSSAPNTALPTPSPTPTPSLTPSPKPIVPAVDNDNPGIDTGAALPTAPVSSGTGASSTGATETVARRRRKSSTTKSGSKSHSRNSSSISSISAEPIPPNNPTQIFRNLLIMEESFRDQYIALRRTRRKNVIFFSFLMTAAVYFTYSVFVEPSIYRAVSFFDRLMFLVSIISVGLFYLTGLYNQAFVLAPKFVHNANKGIRAFNIKLVVVKPTWTESVIRLLWDPVYTAKKGGLIKLILSSRVFTTDTIETWDLYRERYWLKENERARRRVQNQTLSTSTPAAAASGLGRKKNTTVSSDGSTALPRRSRLRNTAKTASSHLTVSTGVPSAPSAI</sequence>
<feature type="region of interest" description="Disordered" evidence="1">
    <location>
        <begin position="430"/>
        <end position="494"/>
    </location>
</feature>
<dbReference type="PANTHER" id="PTHR28249">
    <property type="entry name" value="SPORULATION-SPECIFIC PROTEIN SPO7"/>
    <property type="match status" value="1"/>
</dbReference>
<reference evidence="3 4" key="1">
    <citation type="submission" date="2016-02" db="EMBL/GenBank/DDBJ databases">
        <title>Complete genome sequence and transcriptome regulation of the pentose utilising yeast Sugiyamaella lignohabitans.</title>
        <authorList>
            <person name="Bellasio M."/>
            <person name="Peymann A."/>
            <person name="Valli M."/>
            <person name="Sipitzky M."/>
            <person name="Graf A."/>
            <person name="Sauer M."/>
            <person name="Marx H."/>
            <person name="Mattanovich D."/>
        </authorList>
    </citation>
    <scope>NUCLEOTIDE SEQUENCE [LARGE SCALE GENOMIC DNA]</scope>
    <source>
        <strain evidence="3 4">CBS 10342</strain>
    </source>
</reference>
<protein>
    <submittedName>
        <fullName evidence="3">Nem1-Spo7 phosphatase regulatory subunit SPO7</fullName>
    </submittedName>
</protein>
<dbReference type="RefSeq" id="XP_018733666.1">
    <property type="nucleotide sequence ID" value="XM_018881035.1"/>
</dbReference>
<dbReference type="Proteomes" id="UP000189580">
    <property type="component" value="Chromosome c"/>
</dbReference>
<feature type="compositionally biased region" description="Basic residues" evidence="1">
    <location>
        <begin position="227"/>
        <end position="243"/>
    </location>
</feature>
<feature type="compositionally biased region" description="Low complexity" evidence="1">
    <location>
        <begin position="244"/>
        <end position="255"/>
    </location>
</feature>
<keyword evidence="2" id="KW-1133">Transmembrane helix</keyword>
<dbReference type="KEGG" id="slb:AWJ20_3991"/>
<dbReference type="AlphaFoldDB" id="A0A167C3Y7"/>
<dbReference type="GO" id="GO:0071595">
    <property type="term" value="C:Nem1-Spo7 phosphatase complex"/>
    <property type="evidence" value="ECO:0007669"/>
    <property type="project" value="TreeGrafter"/>
</dbReference>
<feature type="compositionally biased region" description="Pro residues" evidence="1">
    <location>
        <begin position="172"/>
        <end position="188"/>
    </location>
</feature>
<name>A0A167C3Y7_9ASCO</name>
<evidence type="ECO:0000256" key="2">
    <source>
        <dbReference type="SAM" id="Phobius"/>
    </source>
</evidence>
<dbReference type="GO" id="GO:0019888">
    <property type="term" value="F:protein phosphatase regulator activity"/>
    <property type="evidence" value="ECO:0007669"/>
    <property type="project" value="InterPro"/>
</dbReference>
<dbReference type="Pfam" id="PF03907">
    <property type="entry name" value="Spo7"/>
    <property type="match status" value="2"/>
</dbReference>
<feature type="compositionally biased region" description="Low complexity" evidence="1">
    <location>
        <begin position="156"/>
        <end position="171"/>
    </location>
</feature>
<dbReference type="GO" id="GO:0004721">
    <property type="term" value="F:phosphoprotein phosphatase activity"/>
    <property type="evidence" value="ECO:0007669"/>
    <property type="project" value="TreeGrafter"/>
</dbReference>
<feature type="compositionally biased region" description="Low complexity" evidence="1">
    <location>
        <begin position="207"/>
        <end position="224"/>
    </location>
</feature>
<dbReference type="GeneID" id="30036073"/>
<proteinExistence type="predicted"/>
<dbReference type="OrthoDB" id="5599171at2759"/>
<feature type="region of interest" description="Disordered" evidence="1">
    <location>
        <begin position="155"/>
        <end position="260"/>
    </location>
</feature>
<dbReference type="InterPro" id="IPR005605">
    <property type="entry name" value="Spo7"/>
</dbReference>
<feature type="region of interest" description="Disordered" evidence="1">
    <location>
        <begin position="1"/>
        <end position="68"/>
    </location>
</feature>
<gene>
    <name evidence="3" type="primary">SPO7</name>
    <name evidence="3" type="ORF">AWJ20_3991</name>
</gene>
<feature type="compositionally biased region" description="Polar residues" evidence="1">
    <location>
        <begin position="473"/>
        <end position="487"/>
    </location>
</feature>
<evidence type="ECO:0000313" key="4">
    <source>
        <dbReference type="Proteomes" id="UP000189580"/>
    </source>
</evidence>
<evidence type="ECO:0000256" key="1">
    <source>
        <dbReference type="SAM" id="MobiDB-lite"/>
    </source>
</evidence>
<dbReference type="PANTHER" id="PTHR28249:SF1">
    <property type="entry name" value="SPORULATION-SPECIFIC PROTEIN SPO7"/>
    <property type="match status" value="1"/>
</dbReference>
<feature type="transmembrane region" description="Helical" evidence="2">
    <location>
        <begin position="291"/>
        <end position="309"/>
    </location>
</feature>
<feature type="transmembrane region" description="Helical" evidence="2">
    <location>
        <begin position="324"/>
        <end position="342"/>
    </location>
</feature>
<feature type="region of interest" description="Disordered" evidence="1">
    <location>
        <begin position="93"/>
        <end position="142"/>
    </location>
</feature>
<feature type="compositionally biased region" description="Low complexity" evidence="1">
    <location>
        <begin position="435"/>
        <end position="446"/>
    </location>
</feature>
<keyword evidence="2" id="KW-0812">Transmembrane</keyword>
<evidence type="ECO:0000313" key="3">
    <source>
        <dbReference type="EMBL" id="ANB11189.1"/>
    </source>
</evidence>
<organism evidence="3 4">
    <name type="scientific">Sugiyamaella lignohabitans</name>
    <dbReference type="NCBI Taxonomy" id="796027"/>
    <lineage>
        <taxon>Eukaryota</taxon>
        <taxon>Fungi</taxon>
        <taxon>Dikarya</taxon>
        <taxon>Ascomycota</taxon>
        <taxon>Saccharomycotina</taxon>
        <taxon>Dipodascomycetes</taxon>
        <taxon>Dipodascales</taxon>
        <taxon>Trichomonascaceae</taxon>
        <taxon>Sugiyamaella</taxon>
    </lineage>
</organism>
<keyword evidence="4" id="KW-1185">Reference proteome</keyword>